<gene>
    <name evidence="1" type="ORF">NONO_c50380</name>
</gene>
<accession>W5TKP5</accession>
<evidence type="ECO:0000313" key="2">
    <source>
        <dbReference type="Proteomes" id="UP000019150"/>
    </source>
</evidence>
<dbReference type="OrthoDB" id="5166595at2"/>
<keyword evidence="2" id="KW-1185">Reference proteome</keyword>
<proteinExistence type="predicted"/>
<reference evidence="1 2" key="1">
    <citation type="journal article" date="2014" name="Appl. Environ. Microbiol.">
        <title>Insights into the Microbial Degradation of Rubber and Gutta-Percha by Analysis of the Complete Genome of Nocardia nova SH22a.</title>
        <authorList>
            <person name="Luo Q."/>
            <person name="Hiessl S."/>
            <person name="Poehlein A."/>
            <person name="Daniel R."/>
            <person name="Steinbuchel A."/>
        </authorList>
    </citation>
    <scope>NUCLEOTIDE SEQUENCE [LARGE SCALE GENOMIC DNA]</scope>
    <source>
        <strain evidence="1">SH22a</strain>
    </source>
</reference>
<protein>
    <submittedName>
        <fullName evidence="1">Uncharacterized protein</fullName>
    </submittedName>
</protein>
<dbReference type="Proteomes" id="UP000019150">
    <property type="component" value="Chromosome"/>
</dbReference>
<organism evidence="1 2">
    <name type="scientific">Nocardia nova SH22a</name>
    <dbReference type="NCBI Taxonomy" id="1415166"/>
    <lineage>
        <taxon>Bacteria</taxon>
        <taxon>Bacillati</taxon>
        <taxon>Actinomycetota</taxon>
        <taxon>Actinomycetes</taxon>
        <taxon>Mycobacteriales</taxon>
        <taxon>Nocardiaceae</taxon>
        <taxon>Nocardia</taxon>
    </lineage>
</organism>
<evidence type="ECO:0000313" key="1">
    <source>
        <dbReference type="EMBL" id="AHH19822.1"/>
    </source>
</evidence>
<name>W5TKP5_9NOCA</name>
<dbReference type="AlphaFoldDB" id="W5TKP5"/>
<dbReference type="EMBL" id="CP006850">
    <property type="protein sequence ID" value="AHH19822.1"/>
    <property type="molecule type" value="Genomic_DNA"/>
</dbReference>
<dbReference type="HOGENOM" id="CLU_2181131_0_0_11"/>
<dbReference type="PATRIC" id="fig|1415166.3.peg.5196"/>
<sequence length="109" mass="12067">MRTSNNTSAFARGGLYGPLFAAGALGFQRRRPAGGGRGWMMWPALTLSAGAYRAPPAEERATTIIMGESYIVAAYIDVYAHDLPAAYSSNRSYESWQQLWPRLRHLDVK</sequence>
<dbReference type="STRING" id="1415166.NONO_c50380"/>
<dbReference type="RefSeq" id="WP_025351210.1">
    <property type="nucleotide sequence ID" value="NZ_CP006850.1"/>
</dbReference>
<dbReference type="KEGG" id="nno:NONO_c50380"/>